<dbReference type="GO" id="GO:0032259">
    <property type="term" value="P:methylation"/>
    <property type="evidence" value="ECO:0007669"/>
    <property type="project" value="UniProtKB-KW"/>
</dbReference>
<dbReference type="AlphaFoldDB" id="A0A0L7QRS8"/>
<gene>
    <name evidence="2" type="ORF">WH47_06697</name>
</gene>
<evidence type="ECO:0000313" key="2">
    <source>
        <dbReference type="EMBL" id="KOC61211.1"/>
    </source>
</evidence>
<dbReference type="GO" id="GO:0003676">
    <property type="term" value="F:nucleic acid binding"/>
    <property type="evidence" value="ECO:0007669"/>
    <property type="project" value="InterPro"/>
</dbReference>
<dbReference type="Proteomes" id="UP000053825">
    <property type="component" value="Unassembled WGS sequence"/>
</dbReference>
<evidence type="ECO:0000313" key="3">
    <source>
        <dbReference type="Proteomes" id="UP000053825"/>
    </source>
</evidence>
<dbReference type="InterPro" id="IPR036397">
    <property type="entry name" value="RNaseH_sf"/>
</dbReference>
<dbReference type="STRING" id="597456.A0A0L7QRS8"/>
<dbReference type="Gene3D" id="3.30.420.10">
    <property type="entry name" value="Ribonuclease H-like superfamily/Ribonuclease H"/>
    <property type="match status" value="1"/>
</dbReference>
<dbReference type="EMBL" id="KQ414778">
    <property type="protein sequence ID" value="KOC61211.1"/>
    <property type="molecule type" value="Genomic_DNA"/>
</dbReference>
<dbReference type="Gene3D" id="1.10.10.1450">
    <property type="match status" value="1"/>
</dbReference>
<keyword evidence="2" id="KW-0808">Transferase</keyword>
<organism evidence="2 3">
    <name type="scientific">Habropoda laboriosa</name>
    <dbReference type="NCBI Taxonomy" id="597456"/>
    <lineage>
        <taxon>Eukaryota</taxon>
        <taxon>Metazoa</taxon>
        <taxon>Ecdysozoa</taxon>
        <taxon>Arthropoda</taxon>
        <taxon>Hexapoda</taxon>
        <taxon>Insecta</taxon>
        <taxon>Pterygota</taxon>
        <taxon>Neoptera</taxon>
        <taxon>Endopterygota</taxon>
        <taxon>Hymenoptera</taxon>
        <taxon>Apocrita</taxon>
        <taxon>Aculeata</taxon>
        <taxon>Apoidea</taxon>
        <taxon>Anthophila</taxon>
        <taxon>Apidae</taxon>
        <taxon>Habropoda</taxon>
    </lineage>
</organism>
<name>A0A0L7QRS8_9HYME</name>
<keyword evidence="2" id="KW-0489">Methyltransferase</keyword>
<dbReference type="PANTHER" id="PTHR46060:SF1">
    <property type="entry name" value="MARINER MOS1 TRANSPOSASE-LIKE PROTEIN"/>
    <property type="match status" value="1"/>
</dbReference>
<feature type="domain" description="Mos1 transposase HTH" evidence="1">
    <location>
        <begin position="7"/>
        <end position="51"/>
    </location>
</feature>
<dbReference type="InterPro" id="IPR041426">
    <property type="entry name" value="Mos1_HTH"/>
</dbReference>
<proteinExistence type="predicted"/>
<evidence type="ECO:0000259" key="1">
    <source>
        <dbReference type="Pfam" id="PF17906"/>
    </source>
</evidence>
<reference evidence="2 3" key="1">
    <citation type="submission" date="2015-07" db="EMBL/GenBank/DDBJ databases">
        <title>The genome of Habropoda laboriosa.</title>
        <authorList>
            <person name="Pan H."/>
            <person name="Kapheim K."/>
        </authorList>
    </citation>
    <scope>NUCLEOTIDE SEQUENCE [LARGE SCALE GENOMIC DNA]</scope>
    <source>
        <strain evidence="2">0110345459</strain>
    </source>
</reference>
<protein>
    <submittedName>
        <fullName evidence="2">Histone-lysine N-methyltransferase SETMAR</fullName>
    </submittedName>
</protein>
<dbReference type="OrthoDB" id="10033972at2759"/>
<dbReference type="Pfam" id="PF17906">
    <property type="entry name" value="HTH_48"/>
    <property type="match status" value="1"/>
</dbReference>
<dbReference type="GO" id="GO:0008168">
    <property type="term" value="F:methyltransferase activity"/>
    <property type="evidence" value="ECO:0007669"/>
    <property type="project" value="UniProtKB-KW"/>
</dbReference>
<keyword evidence="3" id="KW-1185">Reference proteome</keyword>
<sequence length="223" mass="25783">MDNLEHRAVIKFFVKKGLTPIEIFTEMKNVLDDNAPSYTTVKKWAAEFKHGHTSLQDNSRSGRPKTATTEEIMIKVHNIVLQDRRLKVSEIARDVGISDERVHHILTKELGMKKLFIKKKIIFHQDNARPHTSGLTMAKIAEFKFNLLPQPAYSPDLAPSDFHLFPKLKKFLRGCRFSSDDELIAAVNVYFEDLQEKDFRDGITGLEHRWMNCIEVQGDYVEK</sequence>
<accession>A0A0L7QRS8</accession>
<dbReference type="PANTHER" id="PTHR46060">
    <property type="entry name" value="MARINER MOS1 TRANSPOSASE-LIKE PROTEIN"/>
    <property type="match status" value="1"/>
</dbReference>
<dbReference type="InterPro" id="IPR052709">
    <property type="entry name" value="Transposase-MT_Hybrid"/>
</dbReference>